<evidence type="ECO:0000313" key="2">
    <source>
        <dbReference type="EMBL" id="KKL24950.1"/>
    </source>
</evidence>
<protein>
    <submittedName>
        <fullName evidence="2">Uncharacterized protein</fullName>
    </submittedName>
</protein>
<dbReference type="EMBL" id="LAZR01036395">
    <property type="protein sequence ID" value="KKL24950.1"/>
    <property type="molecule type" value="Genomic_DNA"/>
</dbReference>
<proteinExistence type="predicted"/>
<feature type="compositionally biased region" description="Basic and acidic residues" evidence="1">
    <location>
        <begin position="174"/>
        <end position="211"/>
    </location>
</feature>
<dbReference type="AlphaFoldDB" id="A0A0F9BST7"/>
<organism evidence="2">
    <name type="scientific">marine sediment metagenome</name>
    <dbReference type="NCBI Taxonomy" id="412755"/>
    <lineage>
        <taxon>unclassified sequences</taxon>
        <taxon>metagenomes</taxon>
        <taxon>ecological metagenomes</taxon>
    </lineage>
</organism>
<sequence>MPTWSNQLPTKKKHMGFDIIRTPQSRPIQAIITCDDILVCDTHFWGGRTLPCERKHQEQDGTLSAGNCSACNGSVPFRSHVYVSAIDCKSRDHFIFECTAFAAKPLSEYREATGTLRGCVFHAIRPKGQPNSRVVIETNTMNLTKIKLADPPNLKLALTTIWRLPLTGMAIEDQRGRHPEAHTVKKPLDRMRNQPDNQPDHQHRRADDQHERHRPAGKIDCLGSIHLCRTPR</sequence>
<feature type="region of interest" description="Disordered" evidence="1">
    <location>
        <begin position="174"/>
        <end position="218"/>
    </location>
</feature>
<name>A0A0F9BST7_9ZZZZ</name>
<feature type="non-terminal residue" evidence="2">
    <location>
        <position position="232"/>
    </location>
</feature>
<gene>
    <name evidence="2" type="ORF">LCGC14_2410200</name>
</gene>
<reference evidence="2" key="1">
    <citation type="journal article" date="2015" name="Nature">
        <title>Complex archaea that bridge the gap between prokaryotes and eukaryotes.</title>
        <authorList>
            <person name="Spang A."/>
            <person name="Saw J.H."/>
            <person name="Jorgensen S.L."/>
            <person name="Zaremba-Niedzwiedzka K."/>
            <person name="Martijn J."/>
            <person name="Lind A.E."/>
            <person name="van Eijk R."/>
            <person name="Schleper C."/>
            <person name="Guy L."/>
            <person name="Ettema T.J."/>
        </authorList>
    </citation>
    <scope>NUCLEOTIDE SEQUENCE</scope>
</reference>
<accession>A0A0F9BST7</accession>
<comment type="caution">
    <text evidence="2">The sequence shown here is derived from an EMBL/GenBank/DDBJ whole genome shotgun (WGS) entry which is preliminary data.</text>
</comment>
<evidence type="ECO:0000256" key="1">
    <source>
        <dbReference type="SAM" id="MobiDB-lite"/>
    </source>
</evidence>